<name>B3TJY9_ECLVA</name>
<evidence type="ECO:0000256" key="2">
    <source>
        <dbReference type="ARBA" id="ARBA00006810"/>
    </source>
</evidence>
<dbReference type="NCBIfam" id="TIGR01131">
    <property type="entry name" value="ATP_synt_6_or_A"/>
    <property type="match status" value="1"/>
</dbReference>
<evidence type="ECO:0000256" key="12">
    <source>
        <dbReference type="SAM" id="Phobius"/>
    </source>
</evidence>
<keyword evidence="13" id="KW-0496">Mitochondrion</keyword>
<dbReference type="InterPro" id="IPR035908">
    <property type="entry name" value="F0_ATP_A_sf"/>
</dbReference>
<dbReference type="CDD" id="cd00310">
    <property type="entry name" value="ATP-synt_Fo_a_6"/>
    <property type="match status" value="1"/>
</dbReference>
<dbReference type="PROSITE" id="PS00449">
    <property type="entry name" value="ATPASE_A"/>
    <property type="match status" value="1"/>
</dbReference>
<evidence type="ECO:0000256" key="10">
    <source>
        <dbReference type="ARBA" id="ARBA00023310"/>
    </source>
</evidence>
<evidence type="ECO:0000256" key="11">
    <source>
        <dbReference type="RuleBase" id="RU004450"/>
    </source>
</evidence>
<geneLocation type="mitochondrion" evidence="13"/>
<keyword evidence="5 12" id="KW-0812">Transmembrane</keyword>
<gene>
    <name evidence="13" type="primary">ATP6</name>
</gene>
<feature type="transmembrane region" description="Helical" evidence="12">
    <location>
        <begin position="72"/>
        <end position="97"/>
    </location>
</feature>
<evidence type="ECO:0000256" key="3">
    <source>
        <dbReference type="ARBA" id="ARBA00022448"/>
    </source>
</evidence>
<dbReference type="InterPro" id="IPR045083">
    <property type="entry name" value="ATP_synth_F0_asu_bact/mt"/>
</dbReference>
<comment type="similarity">
    <text evidence="2">Belongs to the ATPase A chain family.</text>
</comment>
<organism evidence="13">
    <name type="scientific">Eclysippe vanelli</name>
    <name type="common">Polychaete worm</name>
    <dbReference type="NCBI Taxonomy" id="479700"/>
    <lineage>
        <taxon>Eukaryota</taxon>
        <taxon>Metazoa</taxon>
        <taxon>Spiralia</taxon>
        <taxon>Lophotrochozoa</taxon>
        <taxon>Annelida</taxon>
        <taxon>Polychaeta</taxon>
        <taxon>Sedentaria</taxon>
        <taxon>Canalipalpata</taxon>
        <taxon>Terebellida</taxon>
        <taxon>Terebelliformia</taxon>
        <taxon>Ampharetidae</taxon>
        <taxon>Eclysippe</taxon>
    </lineage>
</organism>
<accession>B3TJY9</accession>
<dbReference type="Pfam" id="PF00119">
    <property type="entry name" value="ATP-synt_A"/>
    <property type="match status" value="1"/>
</dbReference>
<proteinExistence type="inferred from homology"/>
<feature type="transmembrane region" description="Helical" evidence="12">
    <location>
        <begin position="202"/>
        <end position="226"/>
    </location>
</feature>
<keyword evidence="9 12" id="KW-0472">Membrane</keyword>
<dbReference type="InterPro" id="IPR000568">
    <property type="entry name" value="ATP_synth_F0_asu"/>
</dbReference>
<dbReference type="AlphaFoldDB" id="B3TJY9"/>
<keyword evidence="8" id="KW-0406">Ion transport</keyword>
<dbReference type="InterPro" id="IPR023011">
    <property type="entry name" value="ATP_synth_F0_asu_AS"/>
</dbReference>
<evidence type="ECO:0000256" key="5">
    <source>
        <dbReference type="ARBA" id="ARBA00022692"/>
    </source>
</evidence>
<reference evidence="13" key="1">
    <citation type="journal article" date="2008" name="Gene">
        <title>Phylogenetic information from three mitochondrial genomes of Terebelliformia (Annelida) worms and duplication of the methionine tRNA.</title>
        <authorList>
            <person name="Zhong M."/>
            <person name="Struck T.H."/>
            <person name="Halanych K.M."/>
        </authorList>
    </citation>
    <scope>NUCLEOTIDE SEQUENCE</scope>
</reference>
<evidence type="ECO:0000256" key="8">
    <source>
        <dbReference type="ARBA" id="ARBA00023065"/>
    </source>
</evidence>
<feature type="transmembrane region" description="Helical" evidence="12">
    <location>
        <begin position="141"/>
        <end position="159"/>
    </location>
</feature>
<keyword evidence="4" id="KW-0138">CF(0)</keyword>
<feature type="transmembrane region" description="Helical" evidence="12">
    <location>
        <begin position="12"/>
        <end position="35"/>
    </location>
</feature>
<dbReference type="PANTHER" id="PTHR11410:SF0">
    <property type="entry name" value="ATP SYNTHASE SUBUNIT A"/>
    <property type="match status" value="1"/>
</dbReference>
<sequence>MMLDIFSSFDPGFYSFIGNYSMFFFGLCQLLGYFYLYVSFWVVPSRLMILIYSTTGFMLSQSQRTTGSQIKGFNSFLACLFLFIIVVNFSGLIPYMFSVSSHLVYSLSFGFTIWASLIISGVAAFTSSFMAHLLPGGAPGWLNPFLVLVETVSILVRPITLSFRLAANMSAGHIVLTLMGVYASSAVFSSIKVFLLLVFIQMFYIVFEVGICLIQGYIFCLLASLYSDDHPVS</sequence>
<feature type="transmembrane region" description="Helical" evidence="12">
    <location>
        <begin position="103"/>
        <end position="129"/>
    </location>
</feature>
<keyword evidence="7 12" id="KW-1133">Transmembrane helix</keyword>
<evidence type="ECO:0000256" key="4">
    <source>
        <dbReference type="ARBA" id="ARBA00022547"/>
    </source>
</evidence>
<feature type="transmembrane region" description="Helical" evidence="12">
    <location>
        <begin position="171"/>
        <end position="195"/>
    </location>
</feature>
<dbReference type="Gene3D" id="1.20.120.220">
    <property type="entry name" value="ATP synthase, F0 complex, subunit A"/>
    <property type="match status" value="1"/>
</dbReference>
<keyword evidence="3" id="KW-0813">Transport</keyword>
<dbReference type="GO" id="GO:0046933">
    <property type="term" value="F:proton-transporting ATP synthase activity, rotational mechanism"/>
    <property type="evidence" value="ECO:0007669"/>
    <property type="project" value="TreeGrafter"/>
</dbReference>
<dbReference type="PRINTS" id="PR00123">
    <property type="entry name" value="ATPASEA"/>
</dbReference>
<dbReference type="GO" id="GO:0005743">
    <property type="term" value="C:mitochondrial inner membrane"/>
    <property type="evidence" value="ECO:0007669"/>
    <property type="project" value="UniProtKB-SubCell"/>
</dbReference>
<dbReference type="SUPFAM" id="SSF81336">
    <property type="entry name" value="F1F0 ATP synthase subunit A"/>
    <property type="match status" value="1"/>
</dbReference>
<protein>
    <recommendedName>
        <fullName evidence="11">ATP synthase subunit a</fullName>
    </recommendedName>
</protein>
<keyword evidence="10" id="KW-0066">ATP synthesis</keyword>
<evidence type="ECO:0000256" key="9">
    <source>
        <dbReference type="ARBA" id="ARBA00023136"/>
    </source>
</evidence>
<dbReference type="EMBL" id="EU239687">
    <property type="protein sequence ID" value="ABW76495.1"/>
    <property type="molecule type" value="Genomic_DNA"/>
</dbReference>
<evidence type="ECO:0000256" key="7">
    <source>
        <dbReference type="ARBA" id="ARBA00022989"/>
    </source>
</evidence>
<keyword evidence="6" id="KW-0375">Hydrogen ion transport</keyword>
<comment type="subcellular location">
    <subcellularLocation>
        <location evidence="1">Membrane</location>
        <topology evidence="1">Multi-pass membrane protein</topology>
    </subcellularLocation>
    <subcellularLocation>
        <location evidence="11">Mitochondrion inner membrane</location>
        <topology evidence="11">Multi-pass membrane protein</topology>
    </subcellularLocation>
</comment>
<evidence type="ECO:0000256" key="1">
    <source>
        <dbReference type="ARBA" id="ARBA00004141"/>
    </source>
</evidence>
<dbReference type="PANTHER" id="PTHR11410">
    <property type="entry name" value="ATP SYNTHASE SUBUNIT A"/>
    <property type="match status" value="1"/>
</dbReference>
<evidence type="ECO:0000256" key="6">
    <source>
        <dbReference type="ARBA" id="ARBA00022781"/>
    </source>
</evidence>
<dbReference type="GO" id="GO:0045259">
    <property type="term" value="C:proton-transporting ATP synthase complex"/>
    <property type="evidence" value="ECO:0007669"/>
    <property type="project" value="UniProtKB-KW"/>
</dbReference>
<evidence type="ECO:0000313" key="13">
    <source>
        <dbReference type="EMBL" id="ABW76495.1"/>
    </source>
</evidence>